<organism evidence="1 12">
    <name type="scientific">Brevibacterium aurantiacum</name>
    <dbReference type="NCBI Taxonomy" id="273384"/>
    <lineage>
        <taxon>Bacteria</taxon>
        <taxon>Bacillati</taxon>
        <taxon>Actinomycetota</taxon>
        <taxon>Actinomycetes</taxon>
        <taxon>Micrococcales</taxon>
        <taxon>Brevibacteriaceae</taxon>
        <taxon>Brevibacterium</taxon>
    </lineage>
</organism>
<dbReference type="InterPro" id="IPR019933">
    <property type="entry name" value="DivIVA_domain"/>
</dbReference>
<evidence type="ECO:0000313" key="7">
    <source>
        <dbReference type="EMBL" id="PCC52863.1"/>
    </source>
</evidence>
<evidence type="ECO:0000313" key="16">
    <source>
        <dbReference type="Proteomes" id="UP000218377"/>
    </source>
</evidence>
<evidence type="ECO:0000313" key="5">
    <source>
        <dbReference type="EMBL" id="PCC45325.1"/>
    </source>
</evidence>
<dbReference type="EMBL" id="FXZI01000004">
    <property type="protein sequence ID" value="SMX84790.1"/>
    <property type="molecule type" value="Genomic_DNA"/>
</dbReference>
<evidence type="ECO:0000313" key="1">
    <source>
        <dbReference type="EMBL" id="AOP53387.1"/>
    </source>
</evidence>
<evidence type="ECO:0000313" key="11">
    <source>
        <dbReference type="EMBL" id="SMX85727.1"/>
    </source>
</evidence>
<reference evidence="1" key="1">
    <citation type="submission" date="2016-09" db="EMBL/GenBank/DDBJ databases">
        <title>Complete Genome Sequence of Brevibacterium aurantiacum SMQ-1335.</title>
        <authorList>
            <person name="de Melo A.G."/>
            <person name="Labrie S.J."/>
            <person name="Dumaresq J."/>
            <person name="Roberts R.J."/>
            <person name="Tremblay D.M."/>
            <person name="Moineau S."/>
        </authorList>
    </citation>
    <scope>NUCLEOTIDE SEQUENCE</scope>
    <source>
        <strain evidence="1">SMQ-1335</strain>
    </source>
</reference>
<dbReference type="EMBL" id="NRGX01000001">
    <property type="protein sequence ID" value="PCC19747.1"/>
    <property type="molecule type" value="Genomic_DNA"/>
</dbReference>
<dbReference type="Proteomes" id="UP000234289">
    <property type="component" value="Unassembled WGS sequence"/>
</dbReference>
<reference evidence="13 14" key="3">
    <citation type="journal article" date="2017" name="Elife">
        <title>Extensive horizontal gene transfer in cheese-associated bacteria.</title>
        <authorList>
            <person name="Bonham K.S."/>
            <person name="Wolfe B.E."/>
            <person name="Dutton R.J."/>
        </authorList>
    </citation>
    <scope>NUCLEOTIDE SEQUENCE [LARGE SCALE GENOMIC DNA]</scope>
    <source>
        <strain evidence="7 15">738_8</strain>
        <strain evidence="6 14">900_6</strain>
        <strain evidence="5 13">947_7</strain>
        <strain evidence="4 17">962_8</strain>
        <strain evidence="3 16">JB5</strain>
    </source>
</reference>
<dbReference type="EMBL" id="CP017150">
    <property type="protein sequence ID" value="AOP53387.1"/>
    <property type="molecule type" value="Genomic_DNA"/>
</dbReference>
<reference evidence="12" key="2">
    <citation type="submission" date="2016-09" db="EMBL/GenBank/DDBJ databases">
        <title>Complete Genome Sequence of Brevibacterium linens SMQ-1335.</title>
        <authorList>
            <person name="de Melo A.G."/>
            <person name="Labrie S.J."/>
            <person name="Dumaresq J."/>
            <person name="Roberts R.J."/>
            <person name="Tremblay D.M."/>
            <person name="Moineau S."/>
        </authorList>
    </citation>
    <scope>NUCLEOTIDE SEQUENCE [LARGE SCALE GENOMIC DNA]</scope>
    <source>
        <strain evidence="12">SMQ-1335</strain>
    </source>
</reference>
<dbReference type="RefSeq" id="WP_069600003.1">
    <property type="nucleotide sequence ID" value="NZ_BJME01000020.1"/>
</dbReference>
<dbReference type="EMBL" id="NRGO01000013">
    <property type="protein sequence ID" value="PCC49915.1"/>
    <property type="molecule type" value="Genomic_DNA"/>
</dbReference>
<dbReference type="eggNOG" id="ENOG5033AAR">
    <property type="taxonomic scope" value="Bacteria"/>
</dbReference>
<dbReference type="Proteomes" id="UP000217881">
    <property type="component" value="Unassembled WGS sequence"/>
</dbReference>
<dbReference type="EMBL" id="NRHA01000016">
    <property type="protein sequence ID" value="PCC52863.1"/>
    <property type="molecule type" value="Genomic_DNA"/>
</dbReference>
<protein>
    <submittedName>
        <fullName evidence="2">DivIVA domain-containing protein</fullName>
    </submittedName>
</protein>
<dbReference type="NCBIfam" id="TIGR03544">
    <property type="entry name" value="DivI1A_domain"/>
    <property type="match status" value="1"/>
</dbReference>
<dbReference type="OrthoDB" id="3404379at2"/>
<keyword evidence="21" id="KW-1185">Reference proteome</keyword>
<accession>A0A1D7W2W5</accession>
<reference evidence="2 22" key="7">
    <citation type="submission" date="2019-01" db="EMBL/GenBank/DDBJ databases">
        <title>Comparative genomic analysis of Brevibacterium aurantiacum sheds light on its evolution and its adaptation to smear-ripened cheeses.</title>
        <authorList>
            <person name="Moineau S."/>
        </authorList>
    </citation>
    <scope>NUCLEOTIDE SEQUENCE [LARGE SCALE GENOMIC DNA]</scope>
    <source>
        <strain evidence="2 22">SMQ-1420</strain>
    </source>
</reference>
<dbReference type="EMBL" id="NRGP01000027">
    <property type="protein sequence ID" value="PCC45325.1"/>
    <property type="molecule type" value="Genomic_DNA"/>
</dbReference>
<evidence type="ECO:0000313" key="9">
    <source>
        <dbReference type="EMBL" id="SMX79840.1"/>
    </source>
</evidence>
<evidence type="ECO:0000313" key="14">
    <source>
        <dbReference type="Proteomes" id="UP000217720"/>
    </source>
</evidence>
<name>A0A1D7W2W5_BREAU</name>
<evidence type="ECO:0000313" key="15">
    <source>
        <dbReference type="Proteomes" id="UP000217881"/>
    </source>
</evidence>
<dbReference type="EMBL" id="CP025334">
    <property type="protein sequence ID" value="AZT97085.1"/>
    <property type="molecule type" value="Genomic_DNA"/>
</dbReference>
<evidence type="ECO:0000313" key="22">
    <source>
        <dbReference type="Proteomes" id="UP000282731"/>
    </source>
</evidence>
<reference evidence="19 20" key="5">
    <citation type="submission" date="2017-03" db="EMBL/GenBank/DDBJ databases">
        <authorList>
            <person name="Afonso C.L."/>
            <person name="Miller P.J."/>
            <person name="Scott M.A."/>
            <person name="Spackman E."/>
            <person name="Goraichik I."/>
            <person name="Dimitrov K.M."/>
            <person name="Suarez D.L."/>
            <person name="Swayne D.E."/>
        </authorList>
    </citation>
    <scope>NUCLEOTIDE SEQUENCE [LARGE SCALE GENOMIC DNA]</scope>
    <source>
        <strain evidence="11">6</strain>
        <strain evidence="20">6(3)</strain>
        <strain evidence="10">8</strain>
        <strain evidence="19">8(6)</strain>
        <strain evidence="9">ATCC 9175</strain>
        <strain evidence="8">CNRZ 920</strain>
    </source>
</reference>
<dbReference type="EMBL" id="FXZB01000011">
    <property type="protein sequence ID" value="SMX79840.1"/>
    <property type="molecule type" value="Genomic_DNA"/>
</dbReference>
<evidence type="ECO:0000313" key="19">
    <source>
        <dbReference type="Proteomes" id="UP000234300"/>
    </source>
</evidence>
<evidence type="ECO:0000313" key="10">
    <source>
        <dbReference type="EMBL" id="SMX84790.1"/>
    </source>
</evidence>
<reference evidence="18 21" key="4">
    <citation type="submission" date="2017-03" db="EMBL/GenBank/DDBJ databases">
        <authorList>
            <person name="Monnet C."/>
        </authorList>
    </citation>
    <scope>NUCLEOTIDE SEQUENCE [LARGE SCALE GENOMIC DNA]</scope>
    <source>
        <strain evidence="21">ATCC 9175</strain>
        <strain evidence="18">CNRZ 920</strain>
    </source>
</reference>
<evidence type="ECO:0000313" key="20">
    <source>
        <dbReference type="Proteomes" id="UP000234327"/>
    </source>
</evidence>
<dbReference type="Proteomes" id="UP000094793">
    <property type="component" value="Chromosome"/>
</dbReference>
<proteinExistence type="predicted"/>
<evidence type="ECO:0000313" key="13">
    <source>
        <dbReference type="Proteomes" id="UP000217564"/>
    </source>
</evidence>
<gene>
    <name evidence="9" type="ORF">BAUR9175_01783</name>
    <name evidence="8" type="ORF">BAUR920_00763</name>
    <name evidence="11" type="ORF">BAURA63_02169</name>
    <name evidence="10" type="ORF">BAURA86_01511</name>
    <name evidence="1" type="ORF">BLSMQ_1677</name>
    <name evidence="7" type="ORF">CIK59_14820</name>
    <name evidence="6" type="ORF">CIK62_11125</name>
    <name evidence="5" type="ORF">CIK64_15870</name>
    <name evidence="4" type="ORF">CIK65_01120</name>
    <name evidence="3" type="ORF">CIK79_16455</name>
    <name evidence="2" type="ORF">CXR27_08780</name>
</gene>
<dbReference type="PATRIC" id="fig|1703.10.peg.1722"/>
<evidence type="ECO:0000313" key="21">
    <source>
        <dbReference type="Proteomes" id="UP000234525"/>
    </source>
</evidence>
<dbReference type="Proteomes" id="UP000218620">
    <property type="component" value="Unassembled WGS sequence"/>
</dbReference>
<dbReference type="Proteomes" id="UP000234327">
    <property type="component" value="Unassembled WGS sequence"/>
</dbReference>
<dbReference type="Proteomes" id="UP000234525">
    <property type="component" value="Unassembled WGS sequence"/>
</dbReference>
<dbReference type="Proteomes" id="UP000217720">
    <property type="component" value="Unassembled WGS sequence"/>
</dbReference>
<dbReference type="Proteomes" id="UP000218377">
    <property type="component" value="Unassembled WGS sequence"/>
</dbReference>
<evidence type="ECO:0000313" key="17">
    <source>
        <dbReference type="Proteomes" id="UP000218620"/>
    </source>
</evidence>
<evidence type="ECO:0000313" key="4">
    <source>
        <dbReference type="EMBL" id="PCC44232.1"/>
    </source>
</evidence>
<dbReference type="EMBL" id="NRGQ01000003">
    <property type="protein sequence ID" value="PCC44232.1"/>
    <property type="molecule type" value="Genomic_DNA"/>
</dbReference>
<dbReference type="EMBL" id="FXYZ01000008">
    <property type="protein sequence ID" value="SMX85727.1"/>
    <property type="molecule type" value="Genomic_DNA"/>
</dbReference>
<dbReference type="Proteomes" id="UP000217564">
    <property type="component" value="Unassembled WGS sequence"/>
</dbReference>
<evidence type="ECO:0000313" key="18">
    <source>
        <dbReference type="Proteomes" id="UP000234289"/>
    </source>
</evidence>
<accession>A0A2A3X8E6</accession>
<evidence type="ECO:0000313" key="8">
    <source>
        <dbReference type="EMBL" id="SMX71334.1"/>
    </source>
</evidence>
<dbReference type="Proteomes" id="UP000234300">
    <property type="component" value="Unassembled WGS sequence"/>
</dbReference>
<dbReference type="EMBL" id="FXZG01000003">
    <property type="protein sequence ID" value="SMX71334.1"/>
    <property type="molecule type" value="Genomic_DNA"/>
</dbReference>
<accession>A0A2H1JBC6</accession>
<sequence length="89" mass="9895">MPLWIVIGVAAAIFVLVIVLAATFNVFSAESAEETEADWQPLPQDFTPEDLEGLSFRPALRGYRMEDVDSAVTALRTRITELEAAREQQ</sequence>
<evidence type="ECO:0000313" key="6">
    <source>
        <dbReference type="EMBL" id="PCC49915.1"/>
    </source>
</evidence>
<dbReference type="Proteomes" id="UP000282731">
    <property type="component" value="Chromosome"/>
</dbReference>
<evidence type="ECO:0000313" key="2">
    <source>
        <dbReference type="EMBL" id="AZT97085.1"/>
    </source>
</evidence>
<dbReference type="AlphaFoldDB" id="A0A1D7W2W5"/>
<reference evidence="2 22" key="6">
    <citation type="submission" date="2017-12" db="EMBL/GenBank/DDBJ databases">
        <authorList>
            <person name="Levesque S."/>
        </authorList>
    </citation>
    <scope>NUCLEOTIDE SEQUENCE [LARGE SCALE GENOMIC DNA]</scope>
    <source>
        <strain evidence="2 22">SMQ-1420</strain>
    </source>
</reference>
<evidence type="ECO:0000313" key="3">
    <source>
        <dbReference type="EMBL" id="PCC19747.1"/>
    </source>
</evidence>
<dbReference type="KEGG" id="blin:BLSMQ_1677"/>
<dbReference type="GeneID" id="60906038"/>
<evidence type="ECO:0000313" key="12">
    <source>
        <dbReference type="Proteomes" id="UP000094793"/>
    </source>
</evidence>